<evidence type="ECO:0000256" key="1">
    <source>
        <dbReference type="ARBA" id="ARBA00004651"/>
    </source>
</evidence>
<evidence type="ECO:0000256" key="2">
    <source>
        <dbReference type="ARBA" id="ARBA00009784"/>
    </source>
</evidence>
<dbReference type="AlphaFoldDB" id="A0A2U2MVU8"/>
<feature type="transmembrane region" description="Helical" evidence="7">
    <location>
        <begin position="45"/>
        <end position="65"/>
    </location>
</feature>
<comment type="similarity">
    <text evidence="2 7">Belongs to the UPF0056 (MarC) family.</text>
</comment>
<feature type="transmembrane region" description="Helical" evidence="7">
    <location>
        <begin position="71"/>
        <end position="88"/>
    </location>
</feature>
<gene>
    <name evidence="8" type="ORF">DEM34_18730</name>
</gene>
<keyword evidence="3" id="KW-1003">Cell membrane</keyword>
<dbReference type="GO" id="GO:0005886">
    <property type="term" value="C:plasma membrane"/>
    <property type="evidence" value="ECO:0007669"/>
    <property type="project" value="UniProtKB-SubCell"/>
</dbReference>
<dbReference type="PANTHER" id="PTHR33508:SF10">
    <property type="entry name" value="UPF0056 INNER MEMBRANE PROTEIN YHGN"/>
    <property type="match status" value="1"/>
</dbReference>
<evidence type="ECO:0000313" key="8">
    <source>
        <dbReference type="EMBL" id="PWG60988.1"/>
    </source>
</evidence>
<feature type="transmembrane region" description="Helical" evidence="7">
    <location>
        <begin position="135"/>
        <end position="159"/>
    </location>
</feature>
<keyword evidence="4 7" id="KW-0812">Transmembrane</keyword>
<feature type="transmembrane region" description="Helical" evidence="7">
    <location>
        <begin position="166"/>
        <end position="187"/>
    </location>
</feature>
<protein>
    <recommendedName>
        <fullName evidence="7">UPF0056 membrane protein</fullName>
    </recommendedName>
</protein>
<evidence type="ECO:0000256" key="3">
    <source>
        <dbReference type="ARBA" id="ARBA00022475"/>
    </source>
</evidence>
<feature type="transmembrane region" description="Helical" evidence="7">
    <location>
        <begin position="6"/>
        <end position="24"/>
    </location>
</feature>
<comment type="subcellular location">
    <subcellularLocation>
        <location evidence="1 7">Cell membrane</location>
        <topology evidence="1 7">Multi-pass membrane protein</topology>
    </subcellularLocation>
</comment>
<proteinExistence type="inferred from homology"/>
<reference evidence="8 9" key="1">
    <citation type="submission" date="2018-05" db="EMBL/GenBank/DDBJ databases">
        <title>Spiribacter halobius sp. nov., a moderately halophilic bacterium isolated from marine solar saltern.</title>
        <authorList>
            <person name="Zheng W.-S."/>
            <person name="Lu D.-C."/>
            <person name="Du Z.-J."/>
        </authorList>
    </citation>
    <scope>NUCLEOTIDE SEQUENCE [LARGE SCALE GENOMIC DNA]</scope>
    <source>
        <strain evidence="8 9">E85</strain>
    </source>
</reference>
<name>A0A2U2MVU8_9GAMM</name>
<organism evidence="8 9">
    <name type="scientific">Sediminicurvatus halobius</name>
    <dbReference type="NCBI Taxonomy" id="2182432"/>
    <lineage>
        <taxon>Bacteria</taxon>
        <taxon>Pseudomonadati</taxon>
        <taxon>Pseudomonadota</taxon>
        <taxon>Gammaproteobacteria</taxon>
        <taxon>Chromatiales</taxon>
        <taxon>Ectothiorhodospiraceae</taxon>
        <taxon>Sediminicurvatus</taxon>
    </lineage>
</organism>
<dbReference type="InterPro" id="IPR002771">
    <property type="entry name" value="Multi_antbiot-R_MarC"/>
</dbReference>
<dbReference type="Proteomes" id="UP000245474">
    <property type="component" value="Unassembled WGS sequence"/>
</dbReference>
<sequence>MELVSAAVILFAIMDPLGNLPVFLSLLRDQPPARRRLITLRELGFAYVVLMVFLLGGQALLDLFALEQQSVRIAAGIVLFIIAVRMIFPPARGGVMGEAPEGEPFFVPLAVPLVAGPSTLATLVLLVRQSPDRLFTWWLAMTLAWLATLLILLAGNLFYRVLRERGLFALERLMGMILVAISVQMLLDGTEAFIEKVLA</sequence>
<dbReference type="Pfam" id="PF01914">
    <property type="entry name" value="MarC"/>
    <property type="match status" value="1"/>
</dbReference>
<keyword evidence="5 7" id="KW-1133">Transmembrane helix</keyword>
<dbReference type="RefSeq" id="WP_109680348.1">
    <property type="nucleotide sequence ID" value="NZ_CP086615.1"/>
</dbReference>
<accession>A0A2U2MVU8</accession>
<comment type="caution">
    <text evidence="8">The sequence shown here is derived from an EMBL/GenBank/DDBJ whole genome shotgun (WGS) entry which is preliminary data.</text>
</comment>
<evidence type="ECO:0000256" key="4">
    <source>
        <dbReference type="ARBA" id="ARBA00022692"/>
    </source>
</evidence>
<feature type="transmembrane region" description="Helical" evidence="7">
    <location>
        <begin position="109"/>
        <end position="129"/>
    </location>
</feature>
<dbReference type="EMBL" id="QFFI01000057">
    <property type="protein sequence ID" value="PWG60988.1"/>
    <property type="molecule type" value="Genomic_DNA"/>
</dbReference>
<evidence type="ECO:0000256" key="6">
    <source>
        <dbReference type="ARBA" id="ARBA00023136"/>
    </source>
</evidence>
<keyword evidence="6 7" id="KW-0472">Membrane</keyword>
<dbReference type="OrthoDB" id="21094at2"/>
<dbReference type="NCBIfam" id="TIGR00427">
    <property type="entry name" value="NAAT family transporter"/>
    <property type="match status" value="1"/>
</dbReference>
<evidence type="ECO:0000256" key="7">
    <source>
        <dbReference type="RuleBase" id="RU362048"/>
    </source>
</evidence>
<evidence type="ECO:0000313" key="9">
    <source>
        <dbReference type="Proteomes" id="UP000245474"/>
    </source>
</evidence>
<keyword evidence="9" id="KW-1185">Reference proteome</keyword>
<evidence type="ECO:0000256" key="5">
    <source>
        <dbReference type="ARBA" id="ARBA00022989"/>
    </source>
</evidence>
<dbReference type="PANTHER" id="PTHR33508">
    <property type="entry name" value="UPF0056 MEMBRANE PROTEIN YHCE"/>
    <property type="match status" value="1"/>
</dbReference>